<evidence type="ECO:0000313" key="2">
    <source>
        <dbReference type="EnsemblProtists" id="EOD34319"/>
    </source>
</evidence>
<keyword evidence="3" id="KW-1185">Reference proteome</keyword>
<dbReference type="Proteomes" id="UP000013827">
    <property type="component" value="Unassembled WGS sequence"/>
</dbReference>
<feature type="compositionally biased region" description="Polar residues" evidence="1">
    <location>
        <begin position="469"/>
        <end position="490"/>
    </location>
</feature>
<dbReference type="InterPro" id="IPR046341">
    <property type="entry name" value="SET_dom_sf"/>
</dbReference>
<organism evidence="2 3">
    <name type="scientific">Emiliania huxleyi (strain CCMP1516)</name>
    <dbReference type="NCBI Taxonomy" id="280463"/>
    <lineage>
        <taxon>Eukaryota</taxon>
        <taxon>Haptista</taxon>
        <taxon>Haptophyta</taxon>
        <taxon>Prymnesiophyceae</taxon>
        <taxon>Isochrysidales</taxon>
        <taxon>Noelaerhabdaceae</taxon>
        <taxon>Emiliania</taxon>
    </lineage>
</organism>
<reference evidence="3" key="1">
    <citation type="journal article" date="2013" name="Nature">
        <title>Pan genome of the phytoplankton Emiliania underpins its global distribution.</title>
        <authorList>
            <person name="Read B.A."/>
            <person name="Kegel J."/>
            <person name="Klute M.J."/>
            <person name="Kuo A."/>
            <person name="Lefebvre S.C."/>
            <person name="Maumus F."/>
            <person name="Mayer C."/>
            <person name="Miller J."/>
            <person name="Monier A."/>
            <person name="Salamov A."/>
            <person name="Young J."/>
            <person name="Aguilar M."/>
            <person name="Claverie J.M."/>
            <person name="Frickenhaus S."/>
            <person name="Gonzalez K."/>
            <person name="Herman E.K."/>
            <person name="Lin Y.C."/>
            <person name="Napier J."/>
            <person name="Ogata H."/>
            <person name="Sarno A.F."/>
            <person name="Shmutz J."/>
            <person name="Schroeder D."/>
            <person name="de Vargas C."/>
            <person name="Verret F."/>
            <person name="von Dassow P."/>
            <person name="Valentin K."/>
            <person name="Van de Peer Y."/>
            <person name="Wheeler G."/>
            <person name="Dacks J.B."/>
            <person name="Delwiche C.F."/>
            <person name="Dyhrman S.T."/>
            <person name="Glockner G."/>
            <person name="John U."/>
            <person name="Richards T."/>
            <person name="Worden A.Z."/>
            <person name="Zhang X."/>
            <person name="Grigoriev I.V."/>
            <person name="Allen A.E."/>
            <person name="Bidle K."/>
            <person name="Borodovsky M."/>
            <person name="Bowler C."/>
            <person name="Brownlee C."/>
            <person name="Cock J.M."/>
            <person name="Elias M."/>
            <person name="Gladyshev V.N."/>
            <person name="Groth M."/>
            <person name="Guda C."/>
            <person name="Hadaegh A."/>
            <person name="Iglesias-Rodriguez M.D."/>
            <person name="Jenkins J."/>
            <person name="Jones B.M."/>
            <person name="Lawson T."/>
            <person name="Leese F."/>
            <person name="Lindquist E."/>
            <person name="Lobanov A."/>
            <person name="Lomsadze A."/>
            <person name="Malik S.B."/>
            <person name="Marsh M.E."/>
            <person name="Mackinder L."/>
            <person name="Mock T."/>
            <person name="Mueller-Roeber B."/>
            <person name="Pagarete A."/>
            <person name="Parker M."/>
            <person name="Probert I."/>
            <person name="Quesneville H."/>
            <person name="Raines C."/>
            <person name="Rensing S.A."/>
            <person name="Riano-Pachon D.M."/>
            <person name="Richier S."/>
            <person name="Rokitta S."/>
            <person name="Shiraiwa Y."/>
            <person name="Soanes D.M."/>
            <person name="van der Giezen M."/>
            <person name="Wahlund T.M."/>
            <person name="Williams B."/>
            <person name="Wilson W."/>
            <person name="Wolfe G."/>
            <person name="Wurch L.L."/>
        </authorList>
    </citation>
    <scope>NUCLEOTIDE SEQUENCE</scope>
</reference>
<evidence type="ECO:0000313" key="3">
    <source>
        <dbReference type="Proteomes" id="UP000013827"/>
    </source>
</evidence>
<dbReference type="RefSeq" id="XP_005786748.1">
    <property type="nucleotide sequence ID" value="XM_005786691.1"/>
</dbReference>
<evidence type="ECO:0008006" key="4">
    <source>
        <dbReference type="Google" id="ProtNLM"/>
    </source>
</evidence>
<dbReference type="EnsemblProtists" id="EOD34319">
    <property type="protein sequence ID" value="EOD34319"/>
    <property type="gene ID" value="EMIHUDRAFT_462563"/>
</dbReference>
<dbReference type="HOGENOM" id="CLU_391518_0_0_1"/>
<dbReference type="SUPFAM" id="SSF82199">
    <property type="entry name" value="SET domain"/>
    <property type="match status" value="1"/>
</dbReference>
<evidence type="ECO:0000256" key="1">
    <source>
        <dbReference type="SAM" id="MobiDB-lite"/>
    </source>
</evidence>
<dbReference type="PaxDb" id="2903-EOD34319"/>
<dbReference type="GeneID" id="17279590"/>
<dbReference type="PANTHER" id="PTHR34407">
    <property type="entry name" value="EXPRESSED PROTEIN"/>
    <property type="match status" value="1"/>
</dbReference>
<reference evidence="2" key="2">
    <citation type="submission" date="2024-10" db="UniProtKB">
        <authorList>
            <consortium name="EnsemblProtists"/>
        </authorList>
    </citation>
    <scope>IDENTIFICATION</scope>
</reference>
<dbReference type="SUPFAM" id="SSF52266">
    <property type="entry name" value="SGNH hydrolase"/>
    <property type="match status" value="1"/>
</dbReference>
<name>A0A0D3KEY4_EMIH1</name>
<proteinExistence type="predicted"/>
<accession>A0A0D3KEY4</accession>
<dbReference type="KEGG" id="ehx:EMIHUDRAFT_462563"/>
<feature type="region of interest" description="Disordered" evidence="1">
    <location>
        <begin position="450"/>
        <end position="490"/>
    </location>
</feature>
<dbReference type="AlphaFoldDB" id="A0A0D3KEY4"/>
<protein>
    <recommendedName>
        <fullName evidence="4">SGNH hydrolase-type esterase domain-containing protein</fullName>
    </recommendedName>
</protein>
<sequence length="705" mass="77086">MASDAALAPLTSRLRHGKPIHIGVLGASVAADGGCLEQKYARCMTPRFQREGMWVHALRVINQSWPHAEHKLYNGAVDATPAQQFRQCMHGLLPPSPHLIFLEFGSMARHLNLAQTELLVRQLLSLPSAPALVFFTVREFCATAHLAWKMKHTPHKEEPDLPADKGPHARAEHAFESLCEQYDLTCLSYYHAFAPLYLQRAANFTRADVAADCLHPTTGRFGAAYARAIVRHWIGRAAASRLAPGSHQHQRRELPPPAMEGTRALLQSGKLHPGSARCFAFRSVESASSGKARSRARVEQMRWRSAHCGTGESMGQCVHSHPSNHPGERTSCPVSRSVGAAPASSVRHGWFACDYALVFNRTSGEYVRGKRTDGVVALRPGATIEFGVAVEAWRPLRRKKPLETGRGAANLPRACATLHYLTSYERQGRAAVSCFGSCRCDPFVLDAHSRPSRGGRRVSITAERGVELSVSNDSSRPSDGASSTSIQRRSTGEASCYMRLRLLNETSSGGHHFKLQMLTHTEPQHTKIMGLAVGLGARVVGPIAVRQIPGSGRGFVAARDISPGQVLIWEQPFVPWPSAEREPLSLLQSVLRRSAVERRVALAALSRLHPMELRSVSAFDRPRLEEEHCACVDALLQEPGAADLGGEGTSGLGDEGRRAELLRLCLVCRWNAFASGLFLHQSIFNHAPSRRANADKAALHAGKLE</sequence>
<dbReference type="PANTHER" id="PTHR34407:SF1">
    <property type="entry name" value="SGNH HYDROLASE-TYPE ESTERASE DOMAIN-CONTAINING PROTEIN"/>
    <property type="match status" value="1"/>
</dbReference>